<dbReference type="Proteomes" id="UP000242590">
    <property type="component" value="Unassembled WGS sequence"/>
</dbReference>
<dbReference type="AlphaFoldDB" id="A0A1T1D160"/>
<name>A0A1T1D160_9SYNE</name>
<evidence type="ECO:0000313" key="1">
    <source>
        <dbReference type="EMBL" id="OOV34605.1"/>
    </source>
</evidence>
<accession>A0A1T1D160</accession>
<dbReference type="EMBL" id="MWLE01000075">
    <property type="protein sequence ID" value="OOV34605.1"/>
    <property type="molecule type" value="Genomic_DNA"/>
</dbReference>
<comment type="caution">
    <text evidence="1">The sequence shown here is derived from an EMBL/GenBank/DDBJ whole genome shotgun (WGS) entry which is preliminary data.</text>
</comment>
<reference evidence="1 2" key="1">
    <citation type="submission" date="2017-02" db="EMBL/GenBank/DDBJ databases">
        <title>Draft Genome Sequences of 'Candidatus Synechococcus spongiarum', Cyanobacterial Symbionts of the Mediterranean Sponge Aplysina aerophoba from two locations.</title>
        <authorList>
            <person name="Slaby B.M."/>
            <person name="Hentschel U."/>
        </authorList>
    </citation>
    <scope>NUCLEOTIDE SEQUENCE [LARGE SCALE GENOMIC DNA]</scope>
    <source>
        <strain evidence="1">LMB bulk15N</strain>
    </source>
</reference>
<sequence length="177" mass="19396">MPMTTIPTTRFHDAYYEGSFLEVSNVGPGEPGIVKLAIHSIPRAENIGMAGYGSHYYPNGSDAWATLHPHAIPGLYASLHDCGDIGDLYTHFKGCPNYQPSYREEVAAHSEPMISDSLSVSWDYTLDQQCELDDRRADPYRSIVSVGFGSTLAPRHIGVNLKPSDAIRLGCLLVDVL</sequence>
<proteinExistence type="predicted"/>
<gene>
    <name evidence="1" type="ORF">BV53_05525</name>
</gene>
<organism evidence="1 2">
    <name type="scientific">Candidatus Synechococcus spongiarum LMB bulk15N</name>
    <dbReference type="NCBI Taxonomy" id="1943583"/>
    <lineage>
        <taxon>Bacteria</taxon>
        <taxon>Bacillati</taxon>
        <taxon>Cyanobacteriota</taxon>
        <taxon>Cyanophyceae</taxon>
        <taxon>Synechococcales</taxon>
        <taxon>Synechococcaceae</taxon>
        <taxon>Synechococcus</taxon>
    </lineage>
</organism>
<protein>
    <submittedName>
        <fullName evidence="1">Uncharacterized protein</fullName>
    </submittedName>
</protein>
<evidence type="ECO:0000313" key="2">
    <source>
        <dbReference type="Proteomes" id="UP000242590"/>
    </source>
</evidence>